<evidence type="ECO:0000256" key="1">
    <source>
        <dbReference type="SAM" id="MobiDB-lite"/>
    </source>
</evidence>
<sequence>MFITMLDDGGDNKTIEEMLVKMKFGLWCAKNEPSTLSVLKGGFQLNKVDPQNEASQDGGEAGEAGEADYAELNLVEKKYVKEHADKFERLDNLSHDDWETFCKQGEKLPTPPHVMEAVRAGMHNMALRVQEASAGMEYSPLGADSEVLNR</sequence>
<gene>
    <name evidence="2" type="ORF">ACAT0790_LOCUS19828</name>
</gene>
<organism evidence="2">
    <name type="scientific">Alexandrium catenella</name>
    <name type="common">Red tide dinoflagellate</name>
    <name type="synonym">Gonyaulax catenella</name>
    <dbReference type="NCBI Taxonomy" id="2925"/>
    <lineage>
        <taxon>Eukaryota</taxon>
        <taxon>Sar</taxon>
        <taxon>Alveolata</taxon>
        <taxon>Dinophyceae</taxon>
        <taxon>Gonyaulacales</taxon>
        <taxon>Pyrocystaceae</taxon>
        <taxon>Alexandrium</taxon>
    </lineage>
</organism>
<name>A0A7S1MAQ8_ALECA</name>
<evidence type="ECO:0000313" key="2">
    <source>
        <dbReference type="EMBL" id="CAD9126232.1"/>
    </source>
</evidence>
<accession>A0A7S1MAQ8</accession>
<protein>
    <submittedName>
        <fullName evidence="2">Uncharacterized protein</fullName>
    </submittedName>
</protein>
<dbReference type="AlphaFoldDB" id="A0A7S1MAQ8"/>
<dbReference type="EMBL" id="HBGE01032833">
    <property type="protein sequence ID" value="CAD9126232.1"/>
    <property type="molecule type" value="Transcribed_RNA"/>
</dbReference>
<proteinExistence type="predicted"/>
<feature type="region of interest" description="Disordered" evidence="1">
    <location>
        <begin position="48"/>
        <end position="67"/>
    </location>
</feature>
<reference evidence="2" key="1">
    <citation type="submission" date="2021-01" db="EMBL/GenBank/DDBJ databases">
        <authorList>
            <person name="Corre E."/>
            <person name="Pelletier E."/>
            <person name="Niang G."/>
            <person name="Scheremetjew M."/>
            <person name="Finn R."/>
            <person name="Kale V."/>
            <person name="Holt S."/>
            <person name="Cochrane G."/>
            <person name="Meng A."/>
            <person name="Brown T."/>
            <person name="Cohen L."/>
        </authorList>
    </citation>
    <scope>NUCLEOTIDE SEQUENCE</scope>
    <source>
        <strain evidence="2">OF101</strain>
    </source>
</reference>